<dbReference type="EMBL" id="VCGU01000459">
    <property type="protein sequence ID" value="TRY62050.1"/>
    <property type="molecule type" value="Genomic_DNA"/>
</dbReference>
<organism evidence="3 4">
    <name type="scientific">Tigriopus californicus</name>
    <name type="common">Marine copepod</name>
    <dbReference type="NCBI Taxonomy" id="6832"/>
    <lineage>
        <taxon>Eukaryota</taxon>
        <taxon>Metazoa</taxon>
        <taxon>Ecdysozoa</taxon>
        <taxon>Arthropoda</taxon>
        <taxon>Crustacea</taxon>
        <taxon>Multicrustacea</taxon>
        <taxon>Hexanauplia</taxon>
        <taxon>Copepoda</taxon>
        <taxon>Harpacticoida</taxon>
        <taxon>Harpacticidae</taxon>
        <taxon>Tigriopus</taxon>
    </lineage>
</organism>
<keyword evidence="1" id="KW-0175">Coiled coil</keyword>
<keyword evidence="4" id="KW-1185">Reference proteome</keyword>
<feature type="region of interest" description="Disordered" evidence="2">
    <location>
        <begin position="34"/>
        <end position="147"/>
    </location>
</feature>
<evidence type="ECO:0000313" key="3">
    <source>
        <dbReference type="EMBL" id="TRY62050.1"/>
    </source>
</evidence>
<gene>
    <name evidence="3" type="ORF">TCAL_16244</name>
</gene>
<accession>A0A553N9D7</accession>
<comment type="caution">
    <text evidence="3">The sequence shown here is derived from an EMBL/GenBank/DDBJ whole genome shotgun (WGS) entry which is preliminary data.</text>
</comment>
<proteinExistence type="predicted"/>
<protein>
    <submittedName>
        <fullName evidence="3">Uncharacterized protein</fullName>
    </submittedName>
</protein>
<sequence length="294" mass="33458">MQSTQLVVTLCNFRVFKAAVEGLRYRTRPISLQLGSSWNGDHHLKHHSPSNKVREKQISARSDLDSDSSDQASGSLMRSTSTSDNGDHHPRSSSHNAQPPENIDPEDEDGVDRAYIGRHISPSAPSPPDEKERHASNGIHPDIPQCCRDRERTRLALQSERDALRGALRTAESGLSAKDKEMSVKLDALHGKHQNSLAEMKSILLAQRQVGAQWKEEMTILTKRFEVKVKELQSENKELKMELERLREVFKVKEVEADEARELNGIYSAKLTKMERKFKKLKDEDEESYMEMTF</sequence>
<evidence type="ECO:0000313" key="4">
    <source>
        <dbReference type="Proteomes" id="UP000318571"/>
    </source>
</evidence>
<name>A0A553N9D7_TIGCA</name>
<dbReference type="AlphaFoldDB" id="A0A553N9D7"/>
<reference evidence="3 4" key="1">
    <citation type="journal article" date="2018" name="Nat. Ecol. Evol.">
        <title>Genomic signatures of mitonuclear coevolution across populations of Tigriopus californicus.</title>
        <authorList>
            <person name="Barreto F.S."/>
            <person name="Watson E.T."/>
            <person name="Lima T.G."/>
            <person name="Willett C.S."/>
            <person name="Edmands S."/>
            <person name="Li W."/>
            <person name="Burton R.S."/>
        </authorList>
    </citation>
    <scope>NUCLEOTIDE SEQUENCE [LARGE SCALE GENOMIC DNA]</scope>
    <source>
        <strain evidence="3 4">San Diego</strain>
    </source>
</reference>
<evidence type="ECO:0000256" key="2">
    <source>
        <dbReference type="SAM" id="MobiDB-lite"/>
    </source>
</evidence>
<feature type="coiled-coil region" evidence="1">
    <location>
        <begin position="222"/>
        <end position="263"/>
    </location>
</feature>
<dbReference type="Proteomes" id="UP000318571">
    <property type="component" value="Chromosome 8"/>
</dbReference>
<evidence type="ECO:0000256" key="1">
    <source>
        <dbReference type="SAM" id="Coils"/>
    </source>
</evidence>
<feature type="compositionally biased region" description="Basic and acidic residues" evidence="2">
    <location>
        <begin position="52"/>
        <end position="64"/>
    </location>
</feature>